<evidence type="ECO:0000313" key="1">
    <source>
        <dbReference type="EMBL" id="THU96576.1"/>
    </source>
</evidence>
<gene>
    <name evidence="1" type="ORF">K435DRAFT_566004</name>
</gene>
<organism evidence="1 2">
    <name type="scientific">Dendrothele bispora (strain CBS 962.96)</name>
    <dbReference type="NCBI Taxonomy" id="1314807"/>
    <lineage>
        <taxon>Eukaryota</taxon>
        <taxon>Fungi</taxon>
        <taxon>Dikarya</taxon>
        <taxon>Basidiomycota</taxon>
        <taxon>Agaricomycotina</taxon>
        <taxon>Agaricomycetes</taxon>
        <taxon>Agaricomycetidae</taxon>
        <taxon>Agaricales</taxon>
        <taxon>Agaricales incertae sedis</taxon>
        <taxon>Dendrothele</taxon>
    </lineage>
</organism>
<feature type="non-terminal residue" evidence="1">
    <location>
        <position position="1"/>
    </location>
</feature>
<dbReference type="AlphaFoldDB" id="A0A4S8M350"/>
<dbReference type="OrthoDB" id="2989668at2759"/>
<dbReference type="Proteomes" id="UP000297245">
    <property type="component" value="Unassembled WGS sequence"/>
</dbReference>
<proteinExistence type="predicted"/>
<evidence type="ECO:0000313" key="2">
    <source>
        <dbReference type="Proteomes" id="UP000297245"/>
    </source>
</evidence>
<accession>A0A4S8M350</accession>
<dbReference type="EMBL" id="ML179174">
    <property type="protein sequence ID" value="THU96576.1"/>
    <property type="molecule type" value="Genomic_DNA"/>
</dbReference>
<feature type="non-terminal residue" evidence="1">
    <location>
        <position position="212"/>
    </location>
</feature>
<protein>
    <submittedName>
        <fullName evidence="1">Uncharacterized protein</fullName>
    </submittedName>
</protein>
<keyword evidence="2" id="KW-1185">Reference proteome</keyword>
<name>A0A4S8M350_DENBC</name>
<sequence length="212" mass="23971">DVLVPFGVQDNGSMPGRSAEDSCLLRDAVIRWSNDMDVFPFGDRFLSVKDYALHFPSLYHDRSQLLELKQPNDNPTLYTIGIEPLRAIGHMVLGLNQVLDSLPQFIDSSQTVNFILDPHFLFIKALEIHLDPDVILVTLKGLQRRTKDATERIDMYLKRIQVTYAPSEFNPSEGAASIWSTAPSERCEFDHGSAEENMGKLFSRKDYGVDIP</sequence>
<reference evidence="1 2" key="1">
    <citation type="journal article" date="2019" name="Nat. Ecol. Evol.">
        <title>Megaphylogeny resolves global patterns of mushroom evolution.</title>
        <authorList>
            <person name="Varga T."/>
            <person name="Krizsan K."/>
            <person name="Foldi C."/>
            <person name="Dima B."/>
            <person name="Sanchez-Garcia M."/>
            <person name="Sanchez-Ramirez S."/>
            <person name="Szollosi G.J."/>
            <person name="Szarkandi J.G."/>
            <person name="Papp V."/>
            <person name="Albert L."/>
            <person name="Andreopoulos W."/>
            <person name="Angelini C."/>
            <person name="Antonin V."/>
            <person name="Barry K.W."/>
            <person name="Bougher N.L."/>
            <person name="Buchanan P."/>
            <person name="Buyck B."/>
            <person name="Bense V."/>
            <person name="Catcheside P."/>
            <person name="Chovatia M."/>
            <person name="Cooper J."/>
            <person name="Damon W."/>
            <person name="Desjardin D."/>
            <person name="Finy P."/>
            <person name="Geml J."/>
            <person name="Haridas S."/>
            <person name="Hughes K."/>
            <person name="Justo A."/>
            <person name="Karasinski D."/>
            <person name="Kautmanova I."/>
            <person name="Kiss B."/>
            <person name="Kocsube S."/>
            <person name="Kotiranta H."/>
            <person name="LaButti K.M."/>
            <person name="Lechner B.E."/>
            <person name="Liimatainen K."/>
            <person name="Lipzen A."/>
            <person name="Lukacs Z."/>
            <person name="Mihaltcheva S."/>
            <person name="Morgado L.N."/>
            <person name="Niskanen T."/>
            <person name="Noordeloos M.E."/>
            <person name="Ohm R.A."/>
            <person name="Ortiz-Santana B."/>
            <person name="Ovrebo C."/>
            <person name="Racz N."/>
            <person name="Riley R."/>
            <person name="Savchenko A."/>
            <person name="Shiryaev A."/>
            <person name="Soop K."/>
            <person name="Spirin V."/>
            <person name="Szebenyi C."/>
            <person name="Tomsovsky M."/>
            <person name="Tulloss R.E."/>
            <person name="Uehling J."/>
            <person name="Grigoriev I.V."/>
            <person name="Vagvolgyi C."/>
            <person name="Papp T."/>
            <person name="Martin F.M."/>
            <person name="Miettinen O."/>
            <person name="Hibbett D.S."/>
            <person name="Nagy L.G."/>
        </authorList>
    </citation>
    <scope>NUCLEOTIDE SEQUENCE [LARGE SCALE GENOMIC DNA]</scope>
    <source>
        <strain evidence="1 2">CBS 962.96</strain>
    </source>
</reference>